<keyword evidence="3" id="KW-1185">Reference proteome</keyword>
<evidence type="ECO:0000313" key="3">
    <source>
        <dbReference type="Proteomes" id="UP000694460"/>
    </source>
</evidence>
<sequence length="523" mass="55078">MAVRPLVTTAAAVLSAGAIVAATPALFVPRDQITVAAPTAAIAPATLTQEQINLLALSLQGAWQSFTQGYGGLWFPGQRPKPAAAIDQGGFLFDANDTPLYNADGTRATTADLEPGAQYYNVNNQPVYELDADGQIALEDDPGNCAAPGAVCQKGFTGLAYYLSDNILPLGDVDNIFFEGGFTELAHQAIRTVALVIDAVDPTGRLDLTKRVDDFFEGGATQLVGNLLLDNLPQDGYAYGLTNSFFFGYGTNSGIYAAFTYVVDAIVQGTPTPNPNLINPLDSGPSTFSTQEQSNSDTMVLAQKATDPTSTSLPGPASLLKLSTQSPFKNLVKLPFKAPAVDESNLVKNLDVIEQDVDQGIGNPVEGGTGAIPLGIKLPAAPEAPTFEAPEAPKIPEFKAPELKLPEFKEPEVKLPEVKVPEVKLPEIKVPQPKAPEVTVPEVKPDITPKIRITVKDKEPATEDGPATGTDTKNGNKSTPPILFGDGKPKGESNGSKFLKKLGEAVKNATGSDHDKGTDSGDK</sequence>
<dbReference type="EMBL" id="JAGIOP010000001">
    <property type="protein sequence ID" value="MBP2450372.1"/>
    <property type="molecule type" value="Genomic_DNA"/>
</dbReference>
<protein>
    <recommendedName>
        <fullName evidence="4">PE-PPE domain-containing protein</fullName>
    </recommendedName>
</protein>
<gene>
    <name evidence="2" type="ORF">JOF57_000257</name>
</gene>
<reference evidence="2 3" key="1">
    <citation type="submission" date="2021-03" db="EMBL/GenBank/DDBJ databases">
        <title>Sequencing the genomes of 1000 actinobacteria strains.</title>
        <authorList>
            <person name="Klenk H.-P."/>
        </authorList>
    </citation>
    <scope>NUCLEOTIDE SEQUENCE [LARGE SCALE GENOMIC DNA]</scope>
    <source>
        <strain evidence="2 3">DSM 46713</strain>
    </source>
</reference>
<evidence type="ECO:0000313" key="2">
    <source>
        <dbReference type="EMBL" id="MBP2450372.1"/>
    </source>
</evidence>
<feature type="compositionally biased region" description="Basic and acidic residues" evidence="1">
    <location>
        <begin position="512"/>
        <end position="523"/>
    </location>
</feature>
<evidence type="ECO:0000256" key="1">
    <source>
        <dbReference type="SAM" id="MobiDB-lite"/>
    </source>
</evidence>
<feature type="compositionally biased region" description="Polar residues" evidence="1">
    <location>
        <begin position="469"/>
        <end position="479"/>
    </location>
</feature>
<comment type="caution">
    <text evidence="2">The sequence shown here is derived from an EMBL/GenBank/DDBJ whole genome shotgun (WGS) entry which is preliminary data.</text>
</comment>
<dbReference type="RefSeq" id="WP_209912880.1">
    <property type="nucleotide sequence ID" value="NZ_JAGIOP010000001.1"/>
</dbReference>
<feature type="region of interest" description="Disordered" evidence="1">
    <location>
        <begin position="449"/>
        <end position="523"/>
    </location>
</feature>
<accession>A0ABS4ZLJ4</accession>
<dbReference type="Proteomes" id="UP000694460">
    <property type="component" value="Unassembled WGS sequence"/>
</dbReference>
<name>A0ABS4ZLJ4_9MYCO</name>
<evidence type="ECO:0008006" key="4">
    <source>
        <dbReference type="Google" id="ProtNLM"/>
    </source>
</evidence>
<proteinExistence type="predicted"/>
<organism evidence="2 3">
    <name type="scientific">Mycolicibacterium lutetiense</name>
    <dbReference type="NCBI Taxonomy" id="1641992"/>
    <lineage>
        <taxon>Bacteria</taxon>
        <taxon>Bacillati</taxon>
        <taxon>Actinomycetota</taxon>
        <taxon>Actinomycetes</taxon>
        <taxon>Mycobacteriales</taxon>
        <taxon>Mycobacteriaceae</taxon>
        <taxon>Mycolicibacterium</taxon>
    </lineage>
</organism>
<feature type="compositionally biased region" description="Basic and acidic residues" evidence="1">
    <location>
        <begin position="449"/>
        <end position="461"/>
    </location>
</feature>